<proteinExistence type="predicted"/>
<organism evidence="2 3">
    <name type="scientific">Pacificispira spongiicola</name>
    <dbReference type="NCBI Taxonomy" id="2729598"/>
    <lineage>
        <taxon>Bacteria</taxon>
        <taxon>Pseudomonadati</taxon>
        <taxon>Pseudomonadota</taxon>
        <taxon>Alphaproteobacteria</taxon>
        <taxon>Rhodospirillales</taxon>
        <taxon>Rhodospirillaceae</taxon>
        <taxon>Pacificispira</taxon>
    </lineage>
</organism>
<dbReference type="EMBL" id="JABBNT010000002">
    <property type="protein sequence ID" value="NMM44140.1"/>
    <property type="molecule type" value="Genomic_DNA"/>
</dbReference>
<evidence type="ECO:0000259" key="1">
    <source>
        <dbReference type="Pfam" id="PF09834"/>
    </source>
</evidence>
<comment type="caution">
    <text evidence="2">The sequence shown here is derived from an EMBL/GenBank/DDBJ whole genome shotgun (WGS) entry which is preliminary data.</text>
</comment>
<dbReference type="RefSeq" id="WP_169624444.1">
    <property type="nucleotide sequence ID" value="NZ_JABBNT010000002.1"/>
</dbReference>
<feature type="domain" description="DUF2061" evidence="1">
    <location>
        <begin position="5"/>
        <end position="56"/>
    </location>
</feature>
<dbReference type="AlphaFoldDB" id="A0A7Y0DYW8"/>
<evidence type="ECO:0000313" key="2">
    <source>
        <dbReference type="EMBL" id="NMM44140.1"/>
    </source>
</evidence>
<name>A0A7Y0DYW8_9PROT</name>
<dbReference type="InterPro" id="IPR018638">
    <property type="entry name" value="DUF2061_membrane"/>
</dbReference>
<evidence type="ECO:0000313" key="3">
    <source>
        <dbReference type="Proteomes" id="UP000539372"/>
    </source>
</evidence>
<accession>A0A7Y0DYW8</accession>
<dbReference type="Pfam" id="PF09834">
    <property type="entry name" value="DUF2061"/>
    <property type="match status" value="1"/>
</dbReference>
<keyword evidence="3" id="KW-1185">Reference proteome</keyword>
<dbReference type="Proteomes" id="UP000539372">
    <property type="component" value="Unassembled WGS sequence"/>
</dbReference>
<protein>
    <submittedName>
        <fullName evidence="2">DUF2061 domain-containing protein</fullName>
    </submittedName>
</protein>
<sequence>MARQIAKTASYGAMHLTVAVAVAYALSGDWRIALGIGVIEPAIQTVAYTVHEKIWANRNRKLGAQDGTAVAKG</sequence>
<reference evidence="2 3" key="1">
    <citation type="submission" date="2020-04" db="EMBL/GenBank/DDBJ databases">
        <title>Rhodospirillaceae bacterium KN72 isolated from deep sea.</title>
        <authorList>
            <person name="Zhang D.-C."/>
        </authorList>
    </citation>
    <scope>NUCLEOTIDE SEQUENCE [LARGE SCALE GENOMIC DNA]</scope>
    <source>
        <strain evidence="2 3">KN72</strain>
    </source>
</reference>
<gene>
    <name evidence="2" type="ORF">HH303_06610</name>
</gene>